<gene>
    <name evidence="1" type="ORF">BJY01DRAFT_226970</name>
</gene>
<proteinExistence type="predicted"/>
<dbReference type="Proteomes" id="UP001610446">
    <property type="component" value="Unassembled WGS sequence"/>
</dbReference>
<evidence type="ECO:0000313" key="2">
    <source>
        <dbReference type="Proteomes" id="UP001610446"/>
    </source>
</evidence>
<dbReference type="EMBL" id="JBFXLU010000298">
    <property type="protein sequence ID" value="KAL2830713.1"/>
    <property type="molecule type" value="Genomic_DNA"/>
</dbReference>
<comment type="caution">
    <text evidence="1">The sequence shown here is derived from an EMBL/GenBank/DDBJ whole genome shotgun (WGS) entry which is preliminary data.</text>
</comment>
<accession>A0ABR4IV49</accession>
<reference evidence="1 2" key="1">
    <citation type="submission" date="2024-07" db="EMBL/GenBank/DDBJ databases">
        <title>Section-level genome sequencing and comparative genomics of Aspergillus sections Usti and Cavernicolus.</title>
        <authorList>
            <consortium name="Lawrence Berkeley National Laboratory"/>
            <person name="Nybo J.L."/>
            <person name="Vesth T.C."/>
            <person name="Theobald S."/>
            <person name="Frisvad J.C."/>
            <person name="Larsen T.O."/>
            <person name="Kjaerboelling I."/>
            <person name="Rothschild-Mancinelli K."/>
            <person name="Lyhne E.K."/>
            <person name="Kogle M.E."/>
            <person name="Barry K."/>
            <person name="Clum A."/>
            <person name="Na H."/>
            <person name="Ledsgaard L."/>
            <person name="Lin J."/>
            <person name="Lipzen A."/>
            <person name="Kuo A."/>
            <person name="Riley R."/>
            <person name="Mondo S."/>
            <person name="Labutti K."/>
            <person name="Haridas S."/>
            <person name="Pangalinan J."/>
            <person name="Salamov A.A."/>
            <person name="Simmons B.A."/>
            <person name="Magnuson J.K."/>
            <person name="Chen J."/>
            <person name="Drula E."/>
            <person name="Henrissat B."/>
            <person name="Wiebenga A."/>
            <person name="Lubbers R.J."/>
            <person name="Gomes A.C."/>
            <person name="Makela M.R."/>
            <person name="Stajich J."/>
            <person name="Grigoriev I.V."/>
            <person name="Mortensen U.H."/>
            <person name="De Vries R.P."/>
            <person name="Baker S.E."/>
            <person name="Andersen M.R."/>
        </authorList>
    </citation>
    <scope>NUCLEOTIDE SEQUENCE [LARGE SCALE GENOMIC DNA]</scope>
    <source>
        <strain evidence="1 2">CBS 123904</strain>
    </source>
</reference>
<protein>
    <submittedName>
        <fullName evidence="1">Uncharacterized protein</fullName>
    </submittedName>
</protein>
<evidence type="ECO:0000313" key="1">
    <source>
        <dbReference type="EMBL" id="KAL2830713.1"/>
    </source>
</evidence>
<sequence>MSTPRRPLAVIDANRPRNNKLSPFTRGAIKALNLNSNSIRGIGKKLQIYPGTVQYTLQQTTRRLNGKTLSRNGRPKVLNARSRALILRIIC</sequence>
<keyword evidence="2" id="KW-1185">Reference proteome</keyword>
<name>A0ABR4IV49_9EURO</name>
<organism evidence="1 2">
    <name type="scientific">Aspergillus pseudoustus</name>
    <dbReference type="NCBI Taxonomy" id="1810923"/>
    <lineage>
        <taxon>Eukaryota</taxon>
        <taxon>Fungi</taxon>
        <taxon>Dikarya</taxon>
        <taxon>Ascomycota</taxon>
        <taxon>Pezizomycotina</taxon>
        <taxon>Eurotiomycetes</taxon>
        <taxon>Eurotiomycetidae</taxon>
        <taxon>Eurotiales</taxon>
        <taxon>Aspergillaceae</taxon>
        <taxon>Aspergillus</taxon>
        <taxon>Aspergillus subgen. Nidulantes</taxon>
    </lineage>
</organism>